<protein>
    <submittedName>
        <fullName evidence="1">Uncharacterized protein</fullName>
    </submittedName>
</protein>
<evidence type="ECO:0000313" key="1">
    <source>
        <dbReference type="EMBL" id="GFS64219.1"/>
    </source>
</evidence>
<proteinExistence type="predicted"/>
<dbReference type="Proteomes" id="UP000886998">
    <property type="component" value="Unassembled WGS sequence"/>
</dbReference>
<comment type="caution">
    <text evidence="1">The sequence shown here is derived from an EMBL/GenBank/DDBJ whole genome shotgun (WGS) entry which is preliminary data.</text>
</comment>
<accession>A0A8X6IWX9</accession>
<sequence>MHNALENPPPLLSVRHPGLISYSYPVTSLRVVDDADFGDGETIGFGSSGRRSAIIQNVTLDLYYDALYASKSAWIARSFRRPKIEVKYCTIWLAIACVCADNYKLLIVTAKLCYGSLLGVCLAPQVYDYRSPVTRHCANNRSLCGQLVFNFSGWQHLSLPLTFEMTIVRKIDLIECTRLGVVINMGWVVGIVFVDDDGLAVRSGRSFGDNYSDFRCLLIWK</sequence>
<dbReference type="AlphaFoldDB" id="A0A8X6IWX9"/>
<gene>
    <name evidence="1" type="ORF">TNIN_316461</name>
</gene>
<name>A0A8X6IWX9_9ARAC</name>
<keyword evidence="2" id="KW-1185">Reference proteome</keyword>
<evidence type="ECO:0000313" key="2">
    <source>
        <dbReference type="Proteomes" id="UP000886998"/>
    </source>
</evidence>
<organism evidence="1 2">
    <name type="scientific">Trichonephila inaurata madagascariensis</name>
    <dbReference type="NCBI Taxonomy" id="2747483"/>
    <lineage>
        <taxon>Eukaryota</taxon>
        <taxon>Metazoa</taxon>
        <taxon>Ecdysozoa</taxon>
        <taxon>Arthropoda</taxon>
        <taxon>Chelicerata</taxon>
        <taxon>Arachnida</taxon>
        <taxon>Araneae</taxon>
        <taxon>Araneomorphae</taxon>
        <taxon>Entelegynae</taxon>
        <taxon>Araneoidea</taxon>
        <taxon>Nephilidae</taxon>
        <taxon>Trichonephila</taxon>
        <taxon>Trichonephila inaurata</taxon>
    </lineage>
</organism>
<reference evidence="1" key="1">
    <citation type="submission" date="2020-08" db="EMBL/GenBank/DDBJ databases">
        <title>Multicomponent nature underlies the extraordinary mechanical properties of spider dragline silk.</title>
        <authorList>
            <person name="Kono N."/>
            <person name="Nakamura H."/>
            <person name="Mori M."/>
            <person name="Yoshida Y."/>
            <person name="Ohtoshi R."/>
            <person name="Malay A.D."/>
            <person name="Moran D.A.P."/>
            <person name="Tomita M."/>
            <person name="Numata K."/>
            <person name="Arakawa K."/>
        </authorList>
    </citation>
    <scope>NUCLEOTIDE SEQUENCE</scope>
</reference>
<dbReference type="EMBL" id="BMAV01028010">
    <property type="protein sequence ID" value="GFS64219.1"/>
    <property type="molecule type" value="Genomic_DNA"/>
</dbReference>